<dbReference type="GeneID" id="92090140"/>
<name>A0ABR1VDW5_9PEZI</name>
<feature type="region of interest" description="Disordered" evidence="1">
    <location>
        <begin position="121"/>
        <end position="140"/>
    </location>
</feature>
<gene>
    <name evidence="2" type="ORF">PG994_005668</name>
</gene>
<dbReference type="EMBL" id="JAQQWL010000006">
    <property type="protein sequence ID" value="KAK8069052.1"/>
    <property type="molecule type" value="Genomic_DNA"/>
</dbReference>
<protein>
    <submittedName>
        <fullName evidence="2">Uncharacterized protein</fullName>
    </submittedName>
</protein>
<sequence>MLDNCIAFIYDQRLSFLRKQKPLSKSEEKREEMAEEIAALHIPTIVRLLTRIWAPCSKDERRSLFDSFSIQLLARVVGWIEQLYRAFIREVRAARGSAPWKSIREEFETPMKQLREQLAQAPEMLEQEEESQALQEAHRQEQLQRQLELQKERELQMQQEDERKLEARRRQNQEAARFIRQGQERRLEARPRQNQDRLIHQEHARRKRDVSQQVQSPPAAIRIEGTIWRGEEEHVLCERLIRSFVYKNPRLPNLRNTAALIGHTPAETVDKARELLQTIVSRGGMGSLSEEEVQNRVQTIMRQWE</sequence>
<feature type="compositionally biased region" description="Basic and acidic residues" evidence="1">
    <location>
        <begin position="182"/>
        <end position="202"/>
    </location>
</feature>
<reference evidence="2 3" key="1">
    <citation type="submission" date="2023-01" db="EMBL/GenBank/DDBJ databases">
        <title>Analysis of 21 Apiospora genomes using comparative genomics revels a genus with tremendous synthesis potential of carbohydrate active enzymes and secondary metabolites.</title>
        <authorList>
            <person name="Sorensen T."/>
        </authorList>
    </citation>
    <scope>NUCLEOTIDE SEQUENCE [LARGE SCALE GENOMIC DNA]</scope>
    <source>
        <strain evidence="2 3">CBS 135458</strain>
    </source>
</reference>
<dbReference type="RefSeq" id="XP_066716346.1">
    <property type="nucleotide sequence ID" value="XM_066857077.1"/>
</dbReference>
<evidence type="ECO:0000256" key="1">
    <source>
        <dbReference type="SAM" id="MobiDB-lite"/>
    </source>
</evidence>
<comment type="caution">
    <text evidence="2">The sequence shown here is derived from an EMBL/GenBank/DDBJ whole genome shotgun (WGS) entry which is preliminary data.</text>
</comment>
<keyword evidence="3" id="KW-1185">Reference proteome</keyword>
<evidence type="ECO:0000313" key="2">
    <source>
        <dbReference type="EMBL" id="KAK8069052.1"/>
    </source>
</evidence>
<dbReference type="Proteomes" id="UP001480595">
    <property type="component" value="Unassembled WGS sequence"/>
</dbReference>
<proteinExistence type="predicted"/>
<feature type="region of interest" description="Disordered" evidence="1">
    <location>
        <begin position="179"/>
        <end position="216"/>
    </location>
</feature>
<organism evidence="2 3">
    <name type="scientific">Apiospora phragmitis</name>
    <dbReference type="NCBI Taxonomy" id="2905665"/>
    <lineage>
        <taxon>Eukaryota</taxon>
        <taxon>Fungi</taxon>
        <taxon>Dikarya</taxon>
        <taxon>Ascomycota</taxon>
        <taxon>Pezizomycotina</taxon>
        <taxon>Sordariomycetes</taxon>
        <taxon>Xylariomycetidae</taxon>
        <taxon>Amphisphaeriales</taxon>
        <taxon>Apiosporaceae</taxon>
        <taxon>Apiospora</taxon>
    </lineage>
</organism>
<accession>A0ABR1VDW5</accession>
<evidence type="ECO:0000313" key="3">
    <source>
        <dbReference type="Proteomes" id="UP001480595"/>
    </source>
</evidence>